<dbReference type="PANTHER" id="PTHR10410">
    <property type="entry name" value="EUKARYOTIC TRANSLATION INITIATION FACTOR 3 -RELATED"/>
    <property type="match status" value="1"/>
</dbReference>
<dbReference type="Pfam" id="PF01398">
    <property type="entry name" value="JAB"/>
    <property type="match status" value="1"/>
</dbReference>
<evidence type="ECO:0000256" key="1">
    <source>
        <dbReference type="SAM" id="MobiDB-lite"/>
    </source>
</evidence>
<dbReference type="InterPro" id="IPR050242">
    <property type="entry name" value="JAMM_MPN+_peptidase_M67A"/>
</dbReference>
<feature type="compositionally biased region" description="Basic residues" evidence="1">
    <location>
        <begin position="152"/>
        <end position="170"/>
    </location>
</feature>
<feature type="compositionally biased region" description="Basic and acidic residues" evidence="1">
    <location>
        <begin position="1147"/>
        <end position="1156"/>
    </location>
</feature>
<feature type="region of interest" description="Disordered" evidence="1">
    <location>
        <begin position="1056"/>
        <end position="1089"/>
    </location>
</feature>
<proteinExistence type="predicted"/>
<name>A0A9W6YL20_9STRA</name>
<feature type="region of interest" description="Disordered" evidence="1">
    <location>
        <begin position="91"/>
        <end position="112"/>
    </location>
</feature>
<feature type="compositionally biased region" description="Low complexity" evidence="1">
    <location>
        <begin position="1057"/>
        <end position="1066"/>
    </location>
</feature>
<feature type="region of interest" description="Disordered" evidence="1">
    <location>
        <begin position="626"/>
        <end position="761"/>
    </location>
</feature>
<feature type="compositionally biased region" description="Low complexity" evidence="1">
    <location>
        <begin position="229"/>
        <end position="240"/>
    </location>
</feature>
<feature type="region of interest" description="Disordered" evidence="1">
    <location>
        <begin position="992"/>
        <end position="1013"/>
    </location>
</feature>
<dbReference type="SUPFAM" id="SSF102712">
    <property type="entry name" value="JAB1/MPN domain"/>
    <property type="match status" value="1"/>
</dbReference>
<feature type="compositionally biased region" description="Low complexity" evidence="1">
    <location>
        <begin position="868"/>
        <end position="894"/>
    </location>
</feature>
<dbReference type="InterPro" id="IPR000555">
    <property type="entry name" value="JAMM/MPN+_dom"/>
</dbReference>
<feature type="compositionally biased region" description="Polar residues" evidence="1">
    <location>
        <begin position="813"/>
        <end position="823"/>
    </location>
</feature>
<dbReference type="EMBL" id="BSXW01012521">
    <property type="protein sequence ID" value="GMF65971.1"/>
    <property type="molecule type" value="Genomic_DNA"/>
</dbReference>
<feature type="region of interest" description="Disordered" evidence="1">
    <location>
        <begin position="865"/>
        <end position="969"/>
    </location>
</feature>
<dbReference type="SMART" id="SM00232">
    <property type="entry name" value="JAB_MPN"/>
    <property type="match status" value="1"/>
</dbReference>
<dbReference type="OrthoDB" id="118550at2759"/>
<feature type="compositionally biased region" description="Basic and acidic residues" evidence="1">
    <location>
        <begin position="1163"/>
        <end position="1176"/>
    </location>
</feature>
<evidence type="ECO:0000313" key="3">
    <source>
        <dbReference type="EMBL" id="GMF65971.1"/>
    </source>
</evidence>
<evidence type="ECO:0000259" key="2">
    <source>
        <dbReference type="PROSITE" id="PS50249"/>
    </source>
</evidence>
<feature type="compositionally biased region" description="Polar residues" evidence="1">
    <location>
        <begin position="259"/>
        <end position="270"/>
    </location>
</feature>
<feature type="region of interest" description="Disordered" evidence="1">
    <location>
        <begin position="778"/>
        <end position="849"/>
    </location>
</feature>
<comment type="caution">
    <text evidence="3">The sequence shown here is derived from an EMBL/GenBank/DDBJ whole genome shotgun (WGS) entry which is preliminary data.</text>
</comment>
<protein>
    <submittedName>
        <fullName evidence="3">Unnamed protein product</fullName>
    </submittedName>
</protein>
<accession>A0A9W6YL20</accession>
<dbReference type="Gene3D" id="3.40.140.10">
    <property type="entry name" value="Cytidine Deaminase, domain 2"/>
    <property type="match status" value="1"/>
</dbReference>
<feature type="compositionally biased region" description="Basic and acidic residues" evidence="1">
    <location>
        <begin position="197"/>
        <end position="206"/>
    </location>
</feature>
<dbReference type="CDD" id="cd08067">
    <property type="entry name" value="MPN_2A_DUB"/>
    <property type="match status" value="1"/>
</dbReference>
<sequence length="1276" mass="139241">MFLDKFNFSLVEEHPASLASFTAHYQLHQQTVLAGKNKKKAEFRRALLKADQLLHMGSDYVDADLALLEEPTAAETQQRMAEVAHFEDDDASVSLDDAWDDPENGDDKDFKMELPDDKAARKAQKSAKRRKIKADVKDVDEDCDVLLLTPAKPKKKAPAKDAKHRPRKSSRKETDNRAIAIVSPSPSPIDLTETPESEQKKPRDRSNGSGKPPKHKKKKSEGSAAVNGSKSKNSSRSKVLVLEDDEEELQASAKRDSSCEQISDEGSATATDEEASNLVLTPLSSIWTTGVSDSSSSGDGAHMQLAYKQDFVWDDAVFTDDLSIAEKEKAENDRKQAEDVAAHAGRSMGKRQSRSVQQSQIRQNLMTGNLDPHTMVQCAAYRLKDYVQDPNSRSRGGPTLDPPFQVVVHPDAVFVADLHAHLATCEIIGFLGGKWDEVSKTLYIQAAFPCRSLVIDGDDGSTDVEMDPGSEIELRGIIENAQLEVVGWYHSHPAFAPDPSVRDIENQTSYQQLFQRPSTSTDTDKEKKPSEPFVGLIVGTYDTRRSTPVSLFRYFHTRGEKVTGGARREIFMPYEFIPGRRHFRSVLQDEERERTRMFSLYHSVMKHFKLQLTCAKLQLPADIKALPTRSRASPTRVRSQGPVRKRKQSADVAGDKPVKKPRARSKRSSRSHTISSHIDLTGDGTNQTLKPSENRMLPSNGAIKLEKREEAVSPNNSGSADSHDGGASDVEKVESPGGDVTDGTSSSKFVTDDSEYKTHSVEQEVAEVVVDAVESVETAVINGGRRKHSRKAHTPKRLNENPGSSGGDEQRGLTEQASGSSKHSPADGTALNSSLQKVPEPKSSVVGDATTNLAVQVDIKATGGPVTAVAPQSSSAPLSAAKLGVSPAASSGSSGRKRNRKPQKTTKNNNRSGSPVSDGPSPGRSPSPTNPPAQTFYDAFQASGPRISNGGAYEESAHQSNRADCPKPDSMMEVEDVEYIVVKADIGIAETKNEDNRPAEDAAGSVISSPKAGKHDNVINEEVRHFVTSLVENVVDKVARATADVNKLTALDRVMTPMSPLPSSSPVEVHTGSATLTEKESNGDGEKFSVSVGDKETRIHSEGSNNSSGARVSPLLFGSNCDCEDIQTSLQKMATYLDKLKSAQAAKRSETTDKLPTETTLESEPKSEAAESESKNEVSSVEQAHLVALRTKYGAGVSGCAEQVITLVDYYRDFERRTDLNEIWKSRITKLEKIESSLSEYVKFLNIPAALRQDFIKVCMTLVYGQLLVLRILTNR</sequence>
<dbReference type="AlphaFoldDB" id="A0A9W6YL20"/>
<gene>
    <name evidence="3" type="ORF">Plil01_001854300</name>
</gene>
<feature type="compositionally biased region" description="Basic residues" evidence="1">
    <location>
        <begin position="784"/>
        <end position="796"/>
    </location>
</feature>
<reference evidence="3" key="1">
    <citation type="submission" date="2023-04" db="EMBL/GenBank/DDBJ databases">
        <title>Phytophthora lilii NBRC 32176.</title>
        <authorList>
            <person name="Ichikawa N."/>
            <person name="Sato H."/>
            <person name="Tonouchi N."/>
        </authorList>
    </citation>
    <scope>NUCLEOTIDE SEQUENCE</scope>
    <source>
        <strain evidence="3">NBRC 32176</strain>
    </source>
</reference>
<organism evidence="3 4">
    <name type="scientific">Phytophthora lilii</name>
    <dbReference type="NCBI Taxonomy" id="2077276"/>
    <lineage>
        <taxon>Eukaryota</taxon>
        <taxon>Sar</taxon>
        <taxon>Stramenopiles</taxon>
        <taxon>Oomycota</taxon>
        <taxon>Peronosporomycetes</taxon>
        <taxon>Peronosporales</taxon>
        <taxon>Peronosporaceae</taxon>
        <taxon>Phytophthora</taxon>
    </lineage>
</organism>
<feature type="compositionally biased region" description="Basic residues" evidence="1">
    <location>
        <begin position="659"/>
        <end position="670"/>
    </location>
</feature>
<feature type="compositionally biased region" description="Basic and acidic residues" evidence="1">
    <location>
        <begin position="721"/>
        <end position="734"/>
    </location>
</feature>
<feature type="domain" description="MPN" evidence="2">
    <location>
        <begin position="406"/>
        <end position="557"/>
    </location>
</feature>
<dbReference type="Proteomes" id="UP001165083">
    <property type="component" value="Unassembled WGS sequence"/>
</dbReference>
<feature type="region of interest" description="Disordered" evidence="1">
    <location>
        <begin position="1142"/>
        <end position="1178"/>
    </location>
</feature>
<dbReference type="GO" id="GO:0008237">
    <property type="term" value="F:metallopeptidase activity"/>
    <property type="evidence" value="ECO:0007669"/>
    <property type="project" value="InterPro"/>
</dbReference>
<keyword evidence="4" id="KW-1185">Reference proteome</keyword>
<feature type="compositionally biased region" description="Low complexity" evidence="1">
    <location>
        <begin position="912"/>
        <end position="922"/>
    </location>
</feature>
<feature type="compositionally biased region" description="Basic residues" evidence="1">
    <location>
        <begin position="895"/>
        <end position="904"/>
    </location>
</feature>
<dbReference type="InterPro" id="IPR037518">
    <property type="entry name" value="MPN"/>
</dbReference>
<feature type="compositionally biased region" description="Basic and acidic residues" evidence="1">
    <location>
        <begin position="750"/>
        <end position="761"/>
    </location>
</feature>
<feature type="compositionally biased region" description="Basic and acidic residues" evidence="1">
    <location>
        <begin position="1077"/>
        <end position="1089"/>
    </location>
</feature>
<feature type="region of interest" description="Disordered" evidence="1">
    <location>
        <begin position="151"/>
        <end position="276"/>
    </location>
</feature>
<evidence type="ECO:0000313" key="4">
    <source>
        <dbReference type="Proteomes" id="UP001165083"/>
    </source>
</evidence>
<feature type="compositionally biased region" description="Acidic residues" evidence="1">
    <location>
        <begin position="91"/>
        <end position="104"/>
    </location>
</feature>
<dbReference type="PROSITE" id="PS50249">
    <property type="entry name" value="MPN"/>
    <property type="match status" value="1"/>
</dbReference>